<evidence type="ECO:0000313" key="1">
    <source>
        <dbReference type="EMBL" id="AJK27462.1"/>
    </source>
</evidence>
<proteinExistence type="predicted"/>
<dbReference type="Proteomes" id="UP000032135">
    <property type="component" value="Segment"/>
</dbReference>
<accession>A0A0C5ADU2</accession>
<protein>
    <submittedName>
        <fullName evidence="1">Uncharacterized protein</fullName>
    </submittedName>
</protein>
<dbReference type="RefSeq" id="YP_009188110.1">
    <property type="nucleotide sequence ID" value="NC_028663.1"/>
</dbReference>
<gene>
    <name evidence="1" type="ORF">PTIM40_35</name>
</gene>
<keyword evidence="2" id="KW-1185">Reference proteome</keyword>
<dbReference type="EMBL" id="KP211958">
    <property type="protein sequence ID" value="AJK27462.1"/>
    <property type="molecule type" value="Genomic_DNA"/>
</dbReference>
<organism evidence="1 2">
    <name type="scientific">Cyanophage P-TIM40</name>
    <dbReference type="NCBI Taxonomy" id="1589733"/>
    <lineage>
        <taxon>Viruses</taxon>
        <taxon>Duplodnaviria</taxon>
        <taxon>Heunggongvirae</taxon>
        <taxon>Uroviricota</taxon>
        <taxon>Caudoviricetes</taxon>
        <taxon>Pantevenvirales</taxon>
        <taxon>Kyanoviridae</taxon>
        <taxon>Libanvirus</taxon>
        <taxon>Libanvirus ptim40</taxon>
    </lineage>
</organism>
<reference evidence="1 2" key="1">
    <citation type="submission" date="2014-11" db="EMBL/GenBank/DDBJ databases">
        <authorList>
            <person name="Fedida A."/>
            <person name="Lindell D."/>
        </authorList>
    </citation>
    <scope>NUCLEOTIDE SEQUENCE [LARGE SCALE GENOMIC DNA]</scope>
</reference>
<name>A0A0C5ADU2_9CAUD</name>
<dbReference type="GeneID" id="26516580"/>
<evidence type="ECO:0000313" key="2">
    <source>
        <dbReference type="Proteomes" id="UP000032135"/>
    </source>
</evidence>
<dbReference type="OrthoDB" id="25216at10239"/>
<sequence>MLQVKVSENYCYLELPDQGRRIVKCYKINGIPYTFDELPEFMQQDEEIILDAETSSEYTMEDLFKYSCYLCEEECHPLMWDLEGYVINFEEVPDA</sequence>
<dbReference type="KEGG" id="vg:26516580"/>